<dbReference type="InterPro" id="IPR019301">
    <property type="entry name" value="Flagellar_prot_FlgJ_N"/>
</dbReference>
<keyword evidence="4" id="KW-1185">Reference proteome</keyword>
<dbReference type="STRING" id="1527.SAMN04489757_13053"/>
<organism evidence="3 4">
    <name type="scientific">Anaerocolumna aminovalerica</name>
    <dbReference type="NCBI Taxonomy" id="1527"/>
    <lineage>
        <taxon>Bacteria</taxon>
        <taxon>Bacillati</taxon>
        <taxon>Bacillota</taxon>
        <taxon>Clostridia</taxon>
        <taxon>Lachnospirales</taxon>
        <taxon>Lachnospiraceae</taxon>
        <taxon>Anaerocolumna</taxon>
    </lineage>
</organism>
<evidence type="ECO:0000313" key="4">
    <source>
        <dbReference type="Proteomes" id="UP000198806"/>
    </source>
</evidence>
<accession>A0A1I5HJX4</accession>
<sequence>MFQLPVSNMENSGTKKLESKLKDNNIDKMPDEDLMEACKSFETYFVEQVIKAMRKTVPNSEEENDYMNYFGDMLYQKYSENITESGELGIAQMLYESMKRS</sequence>
<feature type="region of interest" description="Disordered" evidence="1">
    <location>
        <begin position="1"/>
        <end position="28"/>
    </location>
</feature>
<feature type="domain" description="Flagellar protein FlgJ N-terminal" evidence="2">
    <location>
        <begin position="51"/>
        <end position="96"/>
    </location>
</feature>
<evidence type="ECO:0000313" key="3">
    <source>
        <dbReference type="EMBL" id="SFO48543.1"/>
    </source>
</evidence>
<evidence type="ECO:0000259" key="2">
    <source>
        <dbReference type="Pfam" id="PF10135"/>
    </source>
</evidence>
<dbReference type="Proteomes" id="UP000198806">
    <property type="component" value="Unassembled WGS sequence"/>
</dbReference>
<dbReference type="AlphaFoldDB" id="A0A1I5HJX4"/>
<gene>
    <name evidence="3" type="ORF">SAMN04489757_13053</name>
</gene>
<reference evidence="3 4" key="1">
    <citation type="submission" date="2016-10" db="EMBL/GenBank/DDBJ databases">
        <authorList>
            <person name="de Groot N.N."/>
        </authorList>
    </citation>
    <scope>NUCLEOTIDE SEQUENCE [LARGE SCALE GENOMIC DNA]</scope>
    <source>
        <strain evidence="3 4">DSM 1283</strain>
    </source>
</reference>
<proteinExistence type="predicted"/>
<feature type="compositionally biased region" description="Polar residues" evidence="1">
    <location>
        <begin position="1"/>
        <end position="12"/>
    </location>
</feature>
<protein>
    <submittedName>
        <fullName evidence="3">Rod binding protein</fullName>
    </submittedName>
</protein>
<feature type="compositionally biased region" description="Basic and acidic residues" evidence="1">
    <location>
        <begin position="13"/>
        <end position="28"/>
    </location>
</feature>
<dbReference type="EMBL" id="FOWD01000030">
    <property type="protein sequence ID" value="SFO48543.1"/>
    <property type="molecule type" value="Genomic_DNA"/>
</dbReference>
<name>A0A1I5HJX4_9FIRM</name>
<dbReference type="Pfam" id="PF10135">
    <property type="entry name" value="Rod-binding"/>
    <property type="match status" value="1"/>
</dbReference>
<evidence type="ECO:0000256" key="1">
    <source>
        <dbReference type="SAM" id="MobiDB-lite"/>
    </source>
</evidence>